<evidence type="ECO:0000313" key="2">
    <source>
        <dbReference type="Proteomes" id="UP000001963"/>
    </source>
</evidence>
<gene>
    <name evidence="1" type="ordered locus">GbCGDNIH1_1776</name>
</gene>
<dbReference type="Pfam" id="PF12889">
    <property type="entry name" value="DUF3829"/>
    <property type="match status" value="1"/>
</dbReference>
<protein>
    <submittedName>
        <fullName evidence="1">Membrane associated protein</fullName>
    </submittedName>
</protein>
<dbReference type="HOGENOM" id="CLU_063417_0_0_5"/>
<reference evidence="1 2" key="1">
    <citation type="journal article" date="2007" name="J. Bacteriol.">
        <title>Genome sequence analysis of the emerging human pathogenic acetic acid bacterium Granulibacter bethesdensis.</title>
        <authorList>
            <person name="Greenberg D.E."/>
            <person name="Porcella S.F."/>
            <person name="Zelazny A.M."/>
            <person name="Virtaneva K."/>
            <person name="Sturdevant D.E."/>
            <person name="Kupko J.J.III."/>
            <person name="Barbian K.D."/>
            <person name="Babar A."/>
            <person name="Dorward D.W."/>
            <person name="Holland S.M."/>
        </authorList>
    </citation>
    <scope>NUCLEOTIDE SEQUENCE [LARGE SCALE GENOMIC DNA]</scope>
    <source>
        <strain evidence="2">ATCC BAA-1260 / CGDNIH1</strain>
    </source>
</reference>
<dbReference type="InterPro" id="IPR024291">
    <property type="entry name" value="DUF3829"/>
</dbReference>
<evidence type="ECO:0000313" key="1">
    <source>
        <dbReference type="EMBL" id="ABI62674.1"/>
    </source>
</evidence>
<sequence length="371" mass="40725">MEHKTLPISAVIKIPKFERRTQGGHRERRGPKVFPTKDLEPPVGINQTEVVFVFRILLRSMALPACVLALSACGSKGEGNSSAVTAAADQNEMQKYNAYVEAANTARTPFADIVATYQRSIKPVFDSGKDLTKLFFPSDPGIDRIKVQLDKALAMKPAMPELDGAARTYSQALAKIAPLYRDMANYIEAKTYVSDNGAHGRELQPALLTALDNVASAQATYAKAIDAADRARIKAAFEATKKDTLDYYRKGTVYYLKESMDHASGVLNGKGLGDQKAAFKASLDQFNTMAVQFDNKVREKDKTACASFMLHANAYLAAGRDIIQRTEDGTYAKDRRNGASFQMMKPRAVEDAETLLQTYNSVINGLNVNQC</sequence>
<dbReference type="Proteomes" id="UP000001963">
    <property type="component" value="Chromosome"/>
</dbReference>
<name>Q0BR78_GRABC</name>
<dbReference type="EMBL" id="CP000394">
    <property type="protein sequence ID" value="ABI62674.1"/>
    <property type="molecule type" value="Genomic_DNA"/>
</dbReference>
<keyword evidence="2" id="KW-1185">Reference proteome</keyword>
<dbReference type="AlphaFoldDB" id="Q0BR78"/>
<organism evidence="1 2">
    <name type="scientific">Granulibacter bethesdensis (strain ATCC BAA-1260 / CGDNIH1)</name>
    <dbReference type="NCBI Taxonomy" id="391165"/>
    <lineage>
        <taxon>Bacteria</taxon>
        <taxon>Pseudomonadati</taxon>
        <taxon>Pseudomonadota</taxon>
        <taxon>Alphaproteobacteria</taxon>
        <taxon>Acetobacterales</taxon>
        <taxon>Acetobacteraceae</taxon>
        <taxon>Granulibacter</taxon>
    </lineage>
</organism>
<proteinExistence type="predicted"/>
<dbReference type="eggNOG" id="ENOG502ZBKU">
    <property type="taxonomic scope" value="Bacteria"/>
</dbReference>
<dbReference type="STRING" id="391165.GbCGDNIH1_1776"/>
<accession>Q0BR78</accession>
<dbReference type="KEGG" id="gbe:GbCGDNIH1_1776"/>